<organism evidence="2">
    <name type="scientific">uncultured Dysgonomonas sp</name>
    <dbReference type="NCBI Taxonomy" id="206096"/>
    <lineage>
        <taxon>Bacteria</taxon>
        <taxon>Pseudomonadati</taxon>
        <taxon>Bacteroidota</taxon>
        <taxon>Bacteroidia</taxon>
        <taxon>Bacteroidales</taxon>
        <taxon>Dysgonomonadaceae</taxon>
        <taxon>Dysgonomonas</taxon>
        <taxon>environmental samples</taxon>
    </lineage>
</organism>
<evidence type="ECO:0008006" key="3">
    <source>
        <dbReference type="Google" id="ProtNLM"/>
    </source>
</evidence>
<proteinExistence type="predicted"/>
<sequence>MDLFKSMQKDSDTSSKVVKVVFASIILILGVYCFLLNQLYPVYMDDWAYAFSACDESEITSVWDIFVSQYCHYFTWGGRCVGHFIAQFLLWINPVWADMLNAAAFILLLLFIYAIANKNNQTNIVFFIVLLVSVWFLLPDLSQNLFWITGSANYLWGSLIILMFIYPFVSYYVDTRERNRVSFRSVFLLLFGVIAGWTNENTSLAFVVFLIALVLIMRYQKIAVPKWMILGIVGFIIGCIILQVSPGNNIRRKFELLNVHGFEEVSLSFYFYRFVTVMKLAYMYLFLPMAIYAGVLLIYLWKGPKDKIERKKKLILSLLFLGVALIATVVMSGAPYFPSRAWCGIFIFLIVAIMILYANIDMSFLPLRIVNYVLVIVALVIFIYSAKETYSEMKLFDMRYNEWVEEIEQQKKEGIQDIIVYTDFKSEASSLATFTLKEAYVGEGHFWIEKFGLYMGVNTIRIKKIEDKNE</sequence>
<reference evidence="2" key="1">
    <citation type="submission" date="2016-04" db="EMBL/GenBank/DDBJ databases">
        <authorList>
            <person name="Evans L.H."/>
            <person name="Alamgir A."/>
            <person name="Owens N."/>
            <person name="Weber N.D."/>
            <person name="Virtaneva K."/>
            <person name="Barbian K."/>
            <person name="Babar A."/>
            <person name="Rosenke K."/>
        </authorList>
    </citation>
    <scope>NUCLEOTIDE SEQUENCE</scope>
    <source>
        <strain evidence="2">86-1</strain>
    </source>
</reference>
<dbReference type="AlphaFoldDB" id="A0A212J6E8"/>
<feature type="transmembrane region" description="Helical" evidence="1">
    <location>
        <begin position="20"/>
        <end position="40"/>
    </location>
</feature>
<gene>
    <name evidence="2" type="ORF">KL86DYS1_11279</name>
</gene>
<feature type="transmembrane region" description="Helical" evidence="1">
    <location>
        <begin position="369"/>
        <end position="386"/>
    </location>
</feature>
<feature type="transmembrane region" description="Helical" evidence="1">
    <location>
        <begin position="123"/>
        <end position="139"/>
    </location>
</feature>
<dbReference type="EMBL" id="FLUM01000001">
    <property type="protein sequence ID" value="SBV95003.1"/>
    <property type="molecule type" value="Genomic_DNA"/>
</dbReference>
<feature type="transmembrane region" description="Helical" evidence="1">
    <location>
        <begin position="339"/>
        <end position="357"/>
    </location>
</feature>
<accession>A0A212J6E8</accession>
<feature type="transmembrane region" description="Helical" evidence="1">
    <location>
        <begin position="181"/>
        <end position="197"/>
    </location>
</feature>
<feature type="transmembrane region" description="Helical" evidence="1">
    <location>
        <begin position="145"/>
        <end position="169"/>
    </location>
</feature>
<keyword evidence="1" id="KW-0812">Transmembrane</keyword>
<protein>
    <recommendedName>
        <fullName evidence="3">Glycosyltransferase RgtA/B/C/D-like domain-containing protein</fullName>
    </recommendedName>
</protein>
<feature type="transmembrane region" description="Helical" evidence="1">
    <location>
        <begin position="99"/>
        <end position="116"/>
    </location>
</feature>
<evidence type="ECO:0000256" key="1">
    <source>
        <dbReference type="SAM" id="Phobius"/>
    </source>
</evidence>
<name>A0A212J6E8_9BACT</name>
<dbReference type="InterPro" id="IPR045691">
    <property type="entry name" value="DUF6056"/>
</dbReference>
<dbReference type="RefSeq" id="WP_296939143.1">
    <property type="nucleotide sequence ID" value="NZ_LT599032.1"/>
</dbReference>
<feature type="transmembrane region" description="Helical" evidence="1">
    <location>
        <begin position="281"/>
        <end position="301"/>
    </location>
</feature>
<evidence type="ECO:0000313" key="2">
    <source>
        <dbReference type="EMBL" id="SBV95003.1"/>
    </source>
</evidence>
<keyword evidence="1" id="KW-1133">Transmembrane helix</keyword>
<feature type="transmembrane region" description="Helical" evidence="1">
    <location>
        <begin position="227"/>
        <end position="245"/>
    </location>
</feature>
<dbReference type="Pfam" id="PF19528">
    <property type="entry name" value="DUF6056"/>
    <property type="match status" value="1"/>
</dbReference>
<keyword evidence="1" id="KW-0472">Membrane</keyword>
<feature type="transmembrane region" description="Helical" evidence="1">
    <location>
        <begin position="313"/>
        <end position="333"/>
    </location>
</feature>